<feature type="region of interest" description="Disordered" evidence="1">
    <location>
        <begin position="157"/>
        <end position="176"/>
    </location>
</feature>
<dbReference type="AlphaFoldDB" id="A0A2P5B4Z4"/>
<feature type="domain" description="WRKY19-like zinc finger" evidence="2">
    <location>
        <begin position="317"/>
        <end position="341"/>
    </location>
</feature>
<evidence type="ECO:0000313" key="4">
    <source>
        <dbReference type="Proteomes" id="UP000237105"/>
    </source>
</evidence>
<dbReference type="Pfam" id="PF24906">
    <property type="entry name" value="Zf_WRKY19"/>
    <property type="match status" value="7"/>
</dbReference>
<protein>
    <submittedName>
        <fullName evidence="3">WRKY transcription factor</fullName>
    </submittedName>
</protein>
<evidence type="ECO:0000259" key="2">
    <source>
        <dbReference type="Pfam" id="PF24906"/>
    </source>
</evidence>
<organism evidence="3 4">
    <name type="scientific">Parasponia andersonii</name>
    <name type="common">Sponia andersonii</name>
    <dbReference type="NCBI Taxonomy" id="3476"/>
    <lineage>
        <taxon>Eukaryota</taxon>
        <taxon>Viridiplantae</taxon>
        <taxon>Streptophyta</taxon>
        <taxon>Embryophyta</taxon>
        <taxon>Tracheophyta</taxon>
        <taxon>Spermatophyta</taxon>
        <taxon>Magnoliopsida</taxon>
        <taxon>eudicotyledons</taxon>
        <taxon>Gunneridae</taxon>
        <taxon>Pentapetalae</taxon>
        <taxon>rosids</taxon>
        <taxon>fabids</taxon>
        <taxon>Rosales</taxon>
        <taxon>Cannabaceae</taxon>
        <taxon>Parasponia</taxon>
    </lineage>
</organism>
<evidence type="ECO:0000256" key="1">
    <source>
        <dbReference type="SAM" id="MobiDB-lite"/>
    </source>
</evidence>
<feature type="domain" description="WRKY19-like zinc finger" evidence="2">
    <location>
        <begin position="495"/>
        <end position="519"/>
    </location>
</feature>
<feature type="domain" description="WRKY19-like zinc finger" evidence="2">
    <location>
        <begin position="342"/>
        <end position="366"/>
    </location>
</feature>
<dbReference type="Proteomes" id="UP000237105">
    <property type="component" value="Unassembled WGS sequence"/>
</dbReference>
<proteinExistence type="predicted"/>
<dbReference type="OrthoDB" id="77038at2759"/>
<dbReference type="PANTHER" id="PTHR31827">
    <property type="entry name" value="EMB|CAB89363.1"/>
    <property type="match status" value="1"/>
</dbReference>
<comment type="caution">
    <text evidence="3">The sequence shown here is derived from an EMBL/GenBank/DDBJ whole genome shotgun (WGS) entry which is preliminary data.</text>
</comment>
<accession>A0A2P5B4Z4</accession>
<dbReference type="PANTHER" id="PTHR31827:SF40">
    <property type="entry name" value="F22C12.10"/>
    <property type="match status" value="1"/>
</dbReference>
<gene>
    <name evidence="3" type="ORF">PanWU01x14_270760</name>
</gene>
<feature type="domain" description="WRKY19-like zinc finger" evidence="2">
    <location>
        <begin position="470"/>
        <end position="494"/>
    </location>
</feature>
<feature type="compositionally biased region" description="Polar residues" evidence="1">
    <location>
        <begin position="157"/>
        <end position="175"/>
    </location>
</feature>
<keyword evidence="4" id="KW-1185">Reference proteome</keyword>
<name>A0A2P5B4Z4_PARAD</name>
<feature type="compositionally biased region" description="Low complexity" evidence="1">
    <location>
        <begin position="82"/>
        <end position="105"/>
    </location>
</feature>
<sequence length="666" mass="69324">MDDRFQNLGFAANYSSNAFKILGNSKQFRVAGAESRADTILRLNSPCASVPYMSCSKGTKRKWSLIDPSVCQQVGSSLSLGLGRSSSSSDSKGSSATACTTMSSAKETDEESSMDLELDFSLHLGSEKLPSPKKHASSNVKALEVQPKVDLELSLSTGPSESEITSVHPSSSPLQSGVEMPLSAFMGNSADEGSTSCRRKQGIIVQPLPTSSIVGNGILFKQVPQNFDPTPIVLDLSSSGLTTPKSSVTCTSGLTQQQLTQHRGSNSKTCQVEGCGKGARGASGRCISHGGGRRCQKPGCHKGAEGRTVYCKAHGGGRRCEFLGCTKSAEGRTDFCIAHGGGRRCSHEGCTRAARGKSGLCIRHGGGKRCQKENCTKSAEGLSGLCISHGGGRRCQSIGCTKGAQGSTMFCKAHGGGKRCTAPGCTKGAEGSTSFCKGHGGGKRCAFQGGGVCTKSVHGGTNFCVAHGGGKRCAMPECTKSARGRTDYCVRHGGGKRCKFEGCGKSAQGSTDFCKAHGGGKRCSWGHPGSEYGGCTSPCNSFARGKTGLCVLHSGLVQDKRVHGGVTLGPIVHDPKLEKPEKMKEVVTEDMNVDVSKVAVSFVTSAGATCLNQFGDSSNFPVGEGRVHGGSHFIKVSSVLGASSSKGVTNDTSEPMKSYIIPQNWM</sequence>
<dbReference type="STRING" id="3476.A0A2P5B4Z4"/>
<evidence type="ECO:0000313" key="3">
    <source>
        <dbReference type="EMBL" id="PON43867.1"/>
    </source>
</evidence>
<feature type="domain" description="WRKY19-like zinc finger" evidence="2">
    <location>
        <begin position="367"/>
        <end position="391"/>
    </location>
</feature>
<reference evidence="4" key="1">
    <citation type="submission" date="2016-06" db="EMBL/GenBank/DDBJ databases">
        <title>Parallel loss of symbiosis genes in relatives of nitrogen-fixing non-legume Parasponia.</title>
        <authorList>
            <person name="Van Velzen R."/>
            <person name="Holmer R."/>
            <person name="Bu F."/>
            <person name="Rutten L."/>
            <person name="Van Zeijl A."/>
            <person name="Liu W."/>
            <person name="Santuari L."/>
            <person name="Cao Q."/>
            <person name="Sharma T."/>
            <person name="Shen D."/>
            <person name="Roswanjaya Y."/>
            <person name="Wardhani T."/>
            <person name="Kalhor M.S."/>
            <person name="Jansen J."/>
            <person name="Van den Hoogen J."/>
            <person name="Gungor B."/>
            <person name="Hartog M."/>
            <person name="Hontelez J."/>
            <person name="Verver J."/>
            <person name="Yang W.-C."/>
            <person name="Schijlen E."/>
            <person name="Repin R."/>
            <person name="Schilthuizen M."/>
            <person name="Schranz E."/>
            <person name="Heidstra R."/>
            <person name="Miyata K."/>
            <person name="Fedorova E."/>
            <person name="Kohlen W."/>
            <person name="Bisseling T."/>
            <person name="Smit S."/>
            <person name="Geurts R."/>
        </authorList>
    </citation>
    <scope>NUCLEOTIDE SEQUENCE [LARGE SCALE GENOMIC DNA]</scope>
    <source>
        <strain evidence="4">cv. WU1-14</strain>
    </source>
</reference>
<dbReference type="EMBL" id="JXTB01000362">
    <property type="protein sequence ID" value="PON43867.1"/>
    <property type="molecule type" value="Genomic_DNA"/>
</dbReference>
<dbReference type="InterPro" id="IPR056866">
    <property type="entry name" value="Znf_WRKY19"/>
</dbReference>
<feature type="region of interest" description="Disordered" evidence="1">
    <location>
        <begin position="82"/>
        <end position="114"/>
    </location>
</feature>
<feature type="domain" description="WRKY19-like zinc finger" evidence="2">
    <location>
        <begin position="417"/>
        <end position="441"/>
    </location>
</feature>
<feature type="domain" description="WRKY19-like zinc finger" evidence="2">
    <location>
        <begin position="392"/>
        <end position="416"/>
    </location>
</feature>